<dbReference type="InterPro" id="IPR044060">
    <property type="entry name" value="Bacterial_rp_domain"/>
</dbReference>
<sequence length="1621" mass="175423">MAKGKDTKKKNLKLRRQLRKTLGCLFMVSAIIVTTIPVQPVEAESILALGKWIVTTDANTNIPKVLPGEKIYQTGDSNFRFAYVGSTNDKYAVIVGYNKEQTLNGGNLTIPNEVDAYVKYSDTEGTSRGYAAAAKDGTPLFYASATHKETIYIDEEQSDGHGGTVIVKVEAGSKTVIDAWSPCYYETYSVWHNAVDNTDVQLYYQVIEDGKEKYVEIDPTRDRIRSAKVKYIGSQTAVYDTTDGYKIAADGSASTETDSVFGGKKLTASNIINLTIGPDLLGIGRYAFYNCNNIKSITFGNGLNTIEQYAFADCGSLNFVTMPIEANITMLGDHAFYNCGRLQSFDVPSTTQAIGDSCFENCNSMTKINLVPSDKMIASNLRAIGYDAFKNCTSLTELVLPEKFSGEWEGASNKNKFHLSTVKGCTSLTRIMTYSEELEFVSDTDIYTFADFKNEVGKKFYLEAPGYKSGTNNQTKTPTHIIANTEHIAFKYLGVDKYEIVEVEKDVSNVYTDIIYAINQYGELITFEVKDKKKVPSITMPEQIGPYGITAIQDGSFSDNCWIQKVTIPASVLDIRKGAFRGCHNLRDVIFTNAKNVQMIEDGAFATQTIRTTAPAHLAGDEGINNGFCGDNTFLNTSKTIPAPYLSFSGDIVNDSGVNTQPFKYAMKASNFINVTTQPDTYITYFSGWPTNLTVQYNFVSGQAELIGYPTKADLVASYEKGEVGAKEDMFPYLTADRKAAASGALAAYNGWDKVAGSSTQPTSEQLAIVNAVYNMIIPSGVTAIKTGLFSGRDANNNVLSEYTYKDASDNIIIIKNDEVKSITLMSIDKVESYAFSNLTSLETFNMNGGTAIGSYAFDNCDKLTSVSIGPSVMTMGIRPFKSCALLKNVSIPSSDYLSSNNAIIYGKTNGVNTKIIECLETRGDKSGSTTIGPDELSGITSIEKEAFMNCDGIGAVDLSKSTVKTIPERCFADYESDPDNPTQGTRDNRLGSVILPAGATNISAGAFWNSNVYSVRIPSTVSYIEPNAFSYTKGTVGESAQPWNDSTKQPLFDDSEHSQITFICLNESPAAIYAEKYTYINTEESSDLKARYTVYFFDAVDPLNPKPIEEQLVISGDDATLPTPPTHTGYTFSQWYPSDAYKAVSRDIEISALYTKSDATTYTVRFFNYNKELMNDYTQQVVEGKDAVPPAADKMVVEGKVFTGWDRSYSNITSAVDIYATYVDKIAGTYTVTFWADMEMTTMVGKPQQVASGDSAIEPAHPTKTGYTFSGWYPATAWQKVTKDLDVVAMFTSGSGTDDNGNNNGNNGNNNNGNNSGGNNSGGNNSGGSSSNNSVSGNSTKYTVTVSGGSGSGDYTPGTIVNINAYATADGQVFDKWTSSSAGVGFVNASAISTSFTMPANNVAITANQKAGKASSSSVSGNARNTLRNSTTGVDVTKSGISNTDLVSANVNGSSDNYVIRITEDAQATAAVIAALEAKYGDLSNIAYWPMDISLYDETGQTKITDISGVTVDITLPLPDELIQYAGNNKAASVVNSQLEELGAKFTTIDGVPCIQFTATHFSPYTIYVDKANLTEGLVDATPKTGDPIHPKWFLAIGLACVSVILFAKKDKIQPKVKTA</sequence>
<dbReference type="GO" id="GO:0030313">
    <property type="term" value="C:cell envelope"/>
    <property type="evidence" value="ECO:0007669"/>
    <property type="project" value="UniProtKB-SubCell"/>
</dbReference>
<dbReference type="Proteomes" id="UP000295718">
    <property type="component" value="Unassembled WGS sequence"/>
</dbReference>
<evidence type="ECO:0000256" key="2">
    <source>
        <dbReference type="SAM" id="MobiDB-lite"/>
    </source>
</evidence>
<keyword evidence="3" id="KW-0812">Transmembrane</keyword>
<feature type="compositionally biased region" description="Low complexity" evidence="2">
    <location>
        <begin position="1296"/>
        <end position="1315"/>
    </location>
</feature>
<dbReference type="PANTHER" id="PTHR45661">
    <property type="entry name" value="SURFACE ANTIGEN"/>
    <property type="match status" value="1"/>
</dbReference>
<dbReference type="Pfam" id="PF18998">
    <property type="entry name" value="Flg_new_2"/>
    <property type="match status" value="1"/>
</dbReference>
<dbReference type="OrthoDB" id="9775707at2"/>
<feature type="region of interest" description="Disordered" evidence="2">
    <location>
        <begin position="1296"/>
        <end position="1343"/>
    </location>
</feature>
<dbReference type="Gene3D" id="3.80.10.10">
    <property type="entry name" value="Ribonuclease Inhibitor"/>
    <property type="match status" value="3"/>
</dbReference>
<feature type="transmembrane region" description="Helical" evidence="3">
    <location>
        <begin position="21"/>
        <end position="38"/>
    </location>
</feature>
<dbReference type="EMBL" id="SLUO01000003">
    <property type="protein sequence ID" value="TCL59918.1"/>
    <property type="molecule type" value="Genomic_DNA"/>
</dbReference>
<evidence type="ECO:0000259" key="4">
    <source>
        <dbReference type="Pfam" id="PF18998"/>
    </source>
</evidence>
<dbReference type="RefSeq" id="WP_031389698.1">
    <property type="nucleotide sequence ID" value="NZ_JPNB01000001.1"/>
</dbReference>
<name>A0A4R1R3G4_9FIRM</name>
<dbReference type="STRING" id="1469948.GCA_000732725_00952"/>
<accession>A0A4R1R3G4</accession>
<comment type="caution">
    <text evidence="5">The sequence shown here is derived from an EMBL/GenBank/DDBJ whole genome shotgun (WGS) entry which is preliminary data.</text>
</comment>
<dbReference type="InterPro" id="IPR026906">
    <property type="entry name" value="LRR_5"/>
</dbReference>
<keyword evidence="6" id="KW-1185">Reference proteome</keyword>
<organism evidence="5 6">
    <name type="scientific">Kineothrix alysoides</name>
    <dbReference type="NCBI Taxonomy" id="1469948"/>
    <lineage>
        <taxon>Bacteria</taxon>
        <taxon>Bacillati</taxon>
        <taxon>Bacillota</taxon>
        <taxon>Clostridia</taxon>
        <taxon>Lachnospirales</taxon>
        <taxon>Lachnospiraceae</taxon>
        <taxon>Kineothrix</taxon>
    </lineage>
</organism>
<gene>
    <name evidence="5" type="ORF">EDD76_103107</name>
</gene>
<dbReference type="Pfam" id="PF13306">
    <property type="entry name" value="LRR_5"/>
    <property type="match status" value="4"/>
</dbReference>
<evidence type="ECO:0000256" key="3">
    <source>
        <dbReference type="SAM" id="Phobius"/>
    </source>
</evidence>
<dbReference type="InterPro" id="IPR042229">
    <property type="entry name" value="Listeria/Bacterioides_rpt_sf"/>
</dbReference>
<proteinExistence type="predicted"/>
<dbReference type="InterPro" id="IPR053139">
    <property type="entry name" value="Surface_bspA-like"/>
</dbReference>
<evidence type="ECO:0000313" key="6">
    <source>
        <dbReference type="Proteomes" id="UP000295718"/>
    </source>
</evidence>
<evidence type="ECO:0000313" key="5">
    <source>
        <dbReference type="EMBL" id="TCL59918.1"/>
    </source>
</evidence>
<feature type="compositionally biased region" description="Gly residues" evidence="2">
    <location>
        <begin position="1316"/>
        <end position="1327"/>
    </location>
</feature>
<dbReference type="InterPro" id="IPR013378">
    <property type="entry name" value="InlB-like_B-rpt"/>
</dbReference>
<comment type="subcellular location">
    <subcellularLocation>
        <location evidence="1">Cell envelope</location>
    </subcellularLocation>
</comment>
<dbReference type="Pfam" id="PF09479">
    <property type="entry name" value="Flg_new"/>
    <property type="match status" value="2"/>
</dbReference>
<feature type="compositionally biased region" description="Low complexity" evidence="2">
    <location>
        <begin position="1328"/>
        <end position="1343"/>
    </location>
</feature>
<dbReference type="Gene3D" id="2.60.40.4270">
    <property type="entry name" value="Listeria-Bacteroides repeat domain"/>
    <property type="match status" value="1"/>
</dbReference>
<keyword evidence="3" id="KW-1133">Transmembrane helix</keyword>
<dbReference type="InterPro" id="IPR032675">
    <property type="entry name" value="LRR_dom_sf"/>
</dbReference>
<feature type="domain" description="Bacterial repeat" evidence="4">
    <location>
        <begin position="1343"/>
        <end position="1409"/>
    </location>
</feature>
<keyword evidence="3" id="KW-0472">Membrane</keyword>
<evidence type="ECO:0000256" key="1">
    <source>
        <dbReference type="ARBA" id="ARBA00004196"/>
    </source>
</evidence>
<reference evidence="5 6" key="1">
    <citation type="submission" date="2019-03" db="EMBL/GenBank/DDBJ databases">
        <title>Genomic Encyclopedia of Type Strains, Phase IV (KMG-IV): sequencing the most valuable type-strain genomes for metagenomic binning, comparative biology and taxonomic classification.</title>
        <authorList>
            <person name="Goeker M."/>
        </authorList>
    </citation>
    <scope>NUCLEOTIDE SEQUENCE [LARGE SCALE GENOMIC DNA]</scope>
    <source>
        <strain evidence="5 6">DSM 100556</strain>
    </source>
</reference>
<dbReference type="SUPFAM" id="SSF52058">
    <property type="entry name" value="L domain-like"/>
    <property type="match status" value="2"/>
</dbReference>
<protein>
    <submittedName>
        <fullName evidence="5">List-Bact-rpt repeat protein</fullName>
    </submittedName>
</protein>
<dbReference type="PANTHER" id="PTHR45661:SF3">
    <property type="entry name" value="IG-LIKE DOMAIN-CONTAINING PROTEIN"/>
    <property type="match status" value="1"/>
</dbReference>